<feature type="transmembrane region" description="Helical" evidence="5">
    <location>
        <begin position="526"/>
        <end position="545"/>
    </location>
</feature>
<dbReference type="InterPro" id="IPR015672">
    <property type="entry name" value="GPHR/GTG"/>
</dbReference>
<dbReference type="PANTHER" id="PTHR15948">
    <property type="entry name" value="G-PROTEIN COUPLED RECEPTOR 89-RELATED"/>
    <property type="match status" value="1"/>
</dbReference>
<keyword evidence="3 5" id="KW-1133">Transmembrane helix</keyword>
<dbReference type="Proteomes" id="UP000076738">
    <property type="component" value="Unassembled WGS sequence"/>
</dbReference>
<evidence type="ECO:0000259" key="7">
    <source>
        <dbReference type="Pfam" id="PF12537"/>
    </source>
</evidence>
<dbReference type="GO" id="GO:0016020">
    <property type="term" value="C:membrane"/>
    <property type="evidence" value="ECO:0007669"/>
    <property type="project" value="UniProtKB-SubCell"/>
</dbReference>
<evidence type="ECO:0000313" key="9">
    <source>
        <dbReference type="Proteomes" id="UP000076738"/>
    </source>
</evidence>
<feature type="transmembrane region" description="Helical" evidence="5">
    <location>
        <begin position="479"/>
        <end position="500"/>
    </location>
</feature>
<feature type="transmembrane region" description="Helical" evidence="5">
    <location>
        <begin position="176"/>
        <end position="196"/>
    </location>
</feature>
<dbReference type="InterPro" id="IPR025969">
    <property type="entry name" value="ABA_GPCR_dom"/>
</dbReference>
<keyword evidence="9" id="KW-1185">Reference proteome</keyword>
<feature type="transmembrane region" description="Helical" evidence="5">
    <location>
        <begin position="140"/>
        <end position="164"/>
    </location>
</feature>
<evidence type="ECO:0000256" key="4">
    <source>
        <dbReference type="ARBA" id="ARBA00023136"/>
    </source>
</evidence>
<evidence type="ECO:0000256" key="5">
    <source>
        <dbReference type="SAM" id="Phobius"/>
    </source>
</evidence>
<reference evidence="8 9" key="1">
    <citation type="journal article" date="2016" name="Mol. Biol. Evol.">
        <title>Comparative Genomics of Early-Diverging Mushroom-Forming Fungi Provides Insights into the Origins of Lignocellulose Decay Capabilities.</title>
        <authorList>
            <person name="Nagy L.G."/>
            <person name="Riley R."/>
            <person name="Tritt A."/>
            <person name="Adam C."/>
            <person name="Daum C."/>
            <person name="Floudas D."/>
            <person name="Sun H."/>
            <person name="Yadav J.S."/>
            <person name="Pangilinan J."/>
            <person name="Larsson K.H."/>
            <person name="Matsuura K."/>
            <person name="Barry K."/>
            <person name="Labutti K."/>
            <person name="Kuo R."/>
            <person name="Ohm R.A."/>
            <person name="Bhattacharya S.S."/>
            <person name="Shirouzu T."/>
            <person name="Yoshinaga Y."/>
            <person name="Martin F.M."/>
            <person name="Grigoriev I.V."/>
            <person name="Hibbett D.S."/>
        </authorList>
    </citation>
    <scope>NUCLEOTIDE SEQUENCE [LARGE SCALE GENOMIC DNA]</scope>
    <source>
        <strain evidence="8 9">TUFC12733</strain>
    </source>
</reference>
<feature type="domain" description="Golgi pH regulator conserved" evidence="7">
    <location>
        <begin position="241"/>
        <end position="307"/>
    </location>
</feature>
<sequence>MSFPALVIDTAVCLLVRAGGFYICRRFLLQTIYSDLRHISDATPAASLSTTLQTPTHLVPERSLSRASSVEELPLLPLPASANGESGWTWRRPPSAVGGAGSGSVDITGDGAGGGRMAFIEKTIETAASQLTHSNVARGVFGTVFAETCTLFVLVLFQATGILHEAGRVMNFQGSLLASSLLIMLACPVLELHLLASRSGVKSRSRPSLALLAITVLLPFVLYVLLLFQIPLPAQVLTPTLFDSFLARLILLGVIILSVLSALASVHAVHMLALTLRPMPPPKQGDIAGLEHSVSRLRSDLGERTREQERLSEARGEEGLWGKVFGSAAREDRALNAEIGAMRVLEDKMGRELDAMRERRARIEYSKTLRGRIWNVVTTLFGVYCAFRILSVISNVILPLLLTPRSSTTRPEWNVPDIITYILALAVAHLPFIEEGNVDVQLLGRQISLILVGVVVGGNVRLMMRNVARALTVTSRNMLASFLLLILTQIMGMYLLSTLVQLRSSVPSSSPNSEEPLFALLPRFEVFGRIFDLSFFATCVGWGLWRTGRWLWIEG</sequence>
<feature type="transmembrane region" description="Helical" evidence="5">
    <location>
        <begin position="250"/>
        <end position="274"/>
    </location>
</feature>
<evidence type="ECO:0008006" key="10">
    <source>
        <dbReference type="Google" id="ProtNLM"/>
    </source>
</evidence>
<feature type="domain" description="Abscisic acid G-protein coupled receptor-like" evidence="6">
    <location>
        <begin position="365"/>
        <end position="543"/>
    </location>
</feature>
<evidence type="ECO:0000256" key="2">
    <source>
        <dbReference type="ARBA" id="ARBA00022692"/>
    </source>
</evidence>
<dbReference type="OrthoDB" id="264392at2759"/>
<dbReference type="InterPro" id="IPR022535">
    <property type="entry name" value="Golgi_pH-regulator_cons_dom"/>
</dbReference>
<evidence type="ECO:0000256" key="3">
    <source>
        <dbReference type="ARBA" id="ARBA00022989"/>
    </source>
</evidence>
<dbReference type="EMBL" id="KV417344">
    <property type="protein sequence ID" value="KZO90371.1"/>
    <property type="molecule type" value="Genomic_DNA"/>
</dbReference>
<dbReference type="Pfam" id="PF12537">
    <property type="entry name" value="GPHR_N"/>
    <property type="match status" value="1"/>
</dbReference>
<accession>A0A167GB64</accession>
<evidence type="ECO:0000256" key="1">
    <source>
        <dbReference type="ARBA" id="ARBA00004141"/>
    </source>
</evidence>
<gene>
    <name evidence="8" type="ORF">CALVIDRAFT_558751</name>
</gene>
<feature type="transmembrane region" description="Helical" evidence="5">
    <location>
        <begin position="6"/>
        <end position="24"/>
    </location>
</feature>
<evidence type="ECO:0000313" key="8">
    <source>
        <dbReference type="EMBL" id="KZO90371.1"/>
    </source>
</evidence>
<organism evidence="8 9">
    <name type="scientific">Calocera viscosa (strain TUFC12733)</name>
    <dbReference type="NCBI Taxonomy" id="1330018"/>
    <lineage>
        <taxon>Eukaryota</taxon>
        <taxon>Fungi</taxon>
        <taxon>Dikarya</taxon>
        <taxon>Basidiomycota</taxon>
        <taxon>Agaricomycotina</taxon>
        <taxon>Dacrymycetes</taxon>
        <taxon>Dacrymycetales</taxon>
        <taxon>Dacrymycetaceae</taxon>
        <taxon>Calocera</taxon>
    </lineage>
</organism>
<keyword evidence="2 5" id="KW-0812">Transmembrane</keyword>
<feature type="transmembrane region" description="Helical" evidence="5">
    <location>
        <begin position="373"/>
        <end position="398"/>
    </location>
</feature>
<dbReference type="Pfam" id="PF12430">
    <property type="entry name" value="ABA_GPCR"/>
    <property type="match status" value="1"/>
</dbReference>
<dbReference type="AlphaFoldDB" id="A0A167GB64"/>
<feature type="transmembrane region" description="Helical" evidence="5">
    <location>
        <begin position="208"/>
        <end position="230"/>
    </location>
</feature>
<evidence type="ECO:0000259" key="6">
    <source>
        <dbReference type="Pfam" id="PF12430"/>
    </source>
</evidence>
<proteinExistence type="predicted"/>
<protein>
    <recommendedName>
        <fullName evidence="10">G protein-coupled receptor 89</fullName>
    </recommendedName>
</protein>
<name>A0A167GB64_CALVF</name>
<dbReference type="PANTHER" id="PTHR15948:SF0">
    <property type="entry name" value="GOLGI PH REGULATOR A-RELATED"/>
    <property type="match status" value="1"/>
</dbReference>
<comment type="subcellular location">
    <subcellularLocation>
        <location evidence="1">Membrane</location>
        <topology evidence="1">Multi-pass membrane protein</topology>
    </subcellularLocation>
</comment>
<feature type="transmembrane region" description="Helical" evidence="5">
    <location>
        <begin position="446"/>
        <end position="464"/>
    </location>
</feature>
<keyword evidence="4 5" id="KW-0472">Membrane</keyword>